<dbReference type="Pfam" id="PF03354">
    <property type="entry name" value="TerL_ATPase"/>
    <property type="match status" value="1"/>
</dbReference>
<sequence length="578" mass="67483">MNCASGLKTGLHKENTWLWKYREAIRKGENIAGVDMITELDHLIEEWDDPQYCYDTADADIRIDFIENCVKLTKSPFYGKPMILMLWEKAFIEAAYSFKMMSIDTNDWVDRFQEILMLITRKGGKTELIAALELAELFLGQPGSNIICSGTNDAIADLCYQSIDTMRLIIDPKSLDTWRNQKGIKCKFNNNFLSKLSDSSRNKEGRNIDMAGIDEIWALLDDGIYKPIQQSTSTKDNYKIFMFGSQGFVADGFLDKTLEEYYRINRREDSRESAKRKLPWLYTQDSESEVWETNEQGINPAWEKSNPSIGVVKKWSYLRDRVDEARLSKSDRMFVLSKDFNFKVSEATTWLLPEQLDYDTGYDIEDFRGFFCIGGVDLAETTDLCSAKALIMLPEDKRKYFISMYWIPISKLDNSDDKLAGAEYRQWAKDGYLRIVDDTEVDVAIVADWFNELYKEYGIWTVKCGYDQKFSKEFLKRLDEYDIEYENIPQNRFVMSTPTKVTEEEIRQELIIYGNNPIDRWNMKNACVQVWDTGHIMLVKEKNMPGKKIDGAVSMVITNETYRRNRADYMMYVKKNRR</sequence>
<dbReference type="PANTHER" id="PTHR41287:SF1">
    <property type="entry name" value="PROTEIN YMFN"/>
    <property type="match status" value="1"/>
</dbReference>
<dbReference type="InterPro" id="IPR027417">
    <property type="entry name" value="P-loop_NTPase"/>
</dbReference>
<evidence type="ECO:0000259" key="1">
    <source>
        <dbReference type="Pfam" id="PF03354"/>
    </source>
</evidence>
<evidence type="ECO:0000313" key="3">
    <source>
        <dbReference type="EMBL" id="VYT52500.1"/>
    </source>
</evidence>
<dbReference type="InterPro" id="IPR046462">
    <property type="entry name" value="TerL_nuclease"/>
</dbReference>
<proteinExistence type="predicted"/>
<dbReference type="EMBL" id="CACRTE010000058">
    <property type="protein sequence ID" value="VYT52500.1"/>
    <property type="molecule type" value="Genomic_DNA"/>
</dbReference>
<dbReference type="AlphaFoldDB" id="A0A6N2XFJ0"/>
<dbReference type="Pfam" id="PF20441">
    <property type="entry name" value="TerL_nuclease"/>
    <property type="match status" value="1"/>
</dbReference>
<dbReference type="GO" id="GO:0004519">
    <property type="term" value="F:endonuclease activity"/>
    <property type="evidence" value="ECO:0007669"/>
    <property type="project" value="InterPro"/>
</dbReference>
<gene>
    <name evidence="3" type="ORF">CILFYP12_04294</name>
</gene>
<dbReference type="InterPro" id="IPR005021">
    <property type="entry name" value="Terminase_largesu-like"/>
</dbReference>
<dbReference type="InterPro" id="IPR046461">
    <property type="entry name" value="TerL_ATPase"/>
</dbReference>
<dbReference type="PANTHER" id="PTHR41287">
    <property type="match status" value="1"/>
</dbReference>
<organism evidence="3">
    <name type="scientific">Clostridium innocuum</name>
    <dbReference type="NCBI Taxonomy" id="1522"/>
    <lineage>
        <taxon>Bacteria</taxon>
        <taxon>Bacillati</taxon>
        <taxon>Bacillota</taxon>
        <taxon>Clostridia</taxon>
        <taxon>Eubacteriales</taxon>
        <taxon>Clostridiaceae</taxon>
        <taxon>Clostridium</taxon>
    </lineage>
</organism>
<reference evidence="3" key="1">
    <citation type="submission" date="2019-11" db="EMBL/GenBank/DDBJ databases">
        <authorList>
            <person name="Feng L."/>
        </authorList>
    </citation>
    <scope>NUCLEOTIDE SEQUENCE</scope>
    <source>
        <strain evidence="3">CinnocuumLFYP12</strain>
    </source>
</reference>
<name>A0A6N2XFJ0_CLOIN</name>
<evidence type="ECO:0000259" key="2">
    <source>
        <dbReference type="Pfam" id="PF20441"/>
    </source>
</evidence>
<feature type="domain" description="Terminase large subunit-like ATPase" evidence="1">
    <location>
        <begin position="110"/>
        <end position="240"/>
    </location>
</feature>
<accession>A0A6N2XFJ0</accession>
<feature type="domain" description="Terminase large subunit-like endonuclease" evidence="2">
    <location>
        <begin position="300"/>
        <end position="557"/>
    </location>
</feature>
<dbReference type="Gene3D" id="3.40.50.300">
    <property type="entry name" value="P-loop containing nucleotide triphosphate hydrolases"/>
    <property type="match status" value="1"/>
</dbReference>
<protein>
    <submittedName>
        <fullName evidence="3">Phage Terminase</fullName>
    </submittedName>
</protein>